<sequence>MNPHAPSGLLSTVGHDVDWQSHLPEFFDPTAPPVGAFDAFAQQVAAAAGTPYAMLNWVGNEQFFLGLANPSGGELPVVGRTMPLTHGFCPHVVQRRGSLVLTDVLDFDEFAGNPVVDEIGVRVYGGAPLIDERTNHVWGTVCVVGTEPRDRSEGRPLWTLIDHYRDLFMTEFYRRTSA</sequence>
<dbReference type="Pfam" id="PF01590">
    <property type="entry name" value="GAF"/>
    <property type="match status" value="1"/>
</dbReference>
<dbReference type="PANTHER" id="PTHR43102">
    <property type="entry name" value="SLR1143 PROTEIN"/>
    <property type="match status" value="1"/>
</dbReference>
<feature type="domain" description="GAF" evidence="1">
    <location>
        <begin position="36"/>
        <end position="148"/>
    </location>
</feature>
<dbReference type="AlphaFoldDB" id="A0A3S9I0E7"/>
<accession>A0A3S9I0E7</accession>
<protein>
    <submittedName>
        <fullName evidence="2">GAF domain-containing protein</fullName>
    </submittedName>
</protein>
<dbReference type="RefSeq" id="WP_126272019.1">
    <property type="nucleotide sequence ID" value="NZ_CP034463.1"/>
</dbReference>
<dbReference type="InterPro" id="IPR029016">
    <property type="entry name" value="GAF-like_dom_sf"/>
</dbReference>
<dbReference type="PANTHER" id="PTHR43102:SF2">
    <property type="entry name" value="GAF DOMAIN-CONTAINING PROTEIN"/>
    <property type="match status" value="1"/>
</dbReference>
<reference evidence="2 3" key="1">
    <citation type="submission" date="2018-12" db="EMBL/GenBank/DDBJ databases">
        <authorList>
            <person name="Li K."/>
        </authorList>
    </citation>
    <scope>NUCLEOTIDE SEQUENCE [LARGE SCALE GENOMIC DNA]</scope>
    <source>
        <strain evidence="3">CR22</strain>
    </source>
</reference>
<dbReference type="Gene3D" id="3.30.450.40">
    <property type="match status" value="1"/>
</dbReference>
<dbReference type="EMBL" id="CP034463">
    <property type="protein sequence ID" value="AZP17828.1"/>
    <property type="molecule type" value="Genomic_DNA"/>
</dbReference>
<dbReference type="InterPro" id="IPR003018">
    <property type="entry name" value="GAF"/>
</dbReference>
<name>A0A3S9I0E7_9ACTN</name>
<gene>
    <name evidence="2" type="ORF">EJC51_18010</name>
</gene>
<proteinExistence type="predicted"/>
<evidence type="ECO:0000259" key="1">
    <source>
        <dbReference type="Pfam" id="PF01590"/>
    </source>
</evidence>
<organism evidence="2 3">
    <name type="scientific">Streptomyces aquilus</name>
    <dbReference type="NCBI Taxonomy" id="2548456"/>
    <lineage>
        <taxon>Bacteria</taxon>
        <taxon>Bacillati</taxon>
        <taxon>Actinomycetota</taxon>
        <taxon>Actinomycetes</taxon>
        <taxon>Kitasatosporales</taxon>
        <taxon>Streptomycetaceae</taxon>
        <taxon>Streptomyces</taxon>
    </lineage>
</organism>
<dbReference type="KEGG" id="saqu:EJC51_18010"/>
<dbReference type="SUPFAM" id="SSF55781">
    <property type="entry name" value="GAF domain-like"/>
    <property type="match status" value="1"/>
</dbReference>
<evidence type="ECO:0000313" key="3">
    <source>
        <dbReference type="Proteomes" id="UP000280197"/>
    </source>
</evidence>
<keyword evidence="3" id="KW-1185">Reference proteome</keyword>
<dbReference type="Proteomes" id="UP000280197">
    <property type="component" value="Chromosome"/>
</dbReference>
<evidence type="ECO:0000313" key="2">
    <source>
        <dbReference type="EMBL" id="AZP17828.1"/>
    </source>
</evidence>